<organism evidence="1 2">
    <name type="scientific">Pseudomonas taiwanensis SJ9</name>
    <dbReference type="NCBI Taxonomy" id="1388762"/>
    <lineage>
        <taxon>Bacteria</taxon>
        <taxon>Pseudomonadati</taxon>
        <taxon>Pseudomonadota</taxon>
        <taxon>Gammaproteobacteria</taxon>
        <taxon>Pseudomonadales</taxon>
        <taxon>Pseudomonadaceae</taxon>
        <taxon>Pseudomonas</taxon>
    </lineage>
</organism>
<reference evidence="1 2" key="1">
    <citation type="submission" date="2013-10" db="EMBL/GenBank/DDBJ databases">
        <title>Whole Genome Shotgun Sequence of Pseudomonas taiwanensis SJ9.</title>
        <authorList>
            <person name="Hong S.-J."/>
            <person name="Shin J.-H."/>
        </authorList>
    </citation>
    <scope>NUCLEOTIDE SEQUENCE [LARGE SCALE GENOMIC DNA]</scope>
    <source>
        <strain evidence="1 2">SJ9</strain>
    </source>
</reference>
<name>V7D811_9PSED</name>
<dbReference type="Proteomes" id="UP000018511">
    <property type="component" value="Unassembled WGS sequence"/>
</dbReference>
<protein>
    <submittedName>
        <fullName evidence="1">Uncharacterized protein</fullName>
    </submittedName>
</protein>
<sequence>MLRSGFRQQCSTSVNATQDCVIPDTVVGEVSSIYKSSNVAFSFAPSFTQIIYRGAVVDVMNDQLPALTLPATDGVGGEDRSFQKSFVVARNRWIAQVGRSLVEPGPRLSCAHSFACYSPAHRVTVLLAAKLAR</sequence>
<evidence type="ECO:0000313" key="1">
    <source>
        <dbReference type="EMBL" id="ESW37635.1"/>
    </source>
</evidence>
<gene>
    <name evidence="1" type="ORF">O164_22745</name>
</gene>
<comment type="caution">
    <text evidence="1">The sequence shown here is derived from an EMBL/GenBank/DDBJ whole genome shotgun (WGS) entry which is preliminary data.</text>
</comment>
<dbReference type="AlphaFoldDB" id="V7D811"/>
<evidence type="ECO:0000313" key="2">
    <source>
        <dbReference type="Proteomes" id="UP000018511"/>
    </source>
</evidence>
<dbReference type="EMBL" id="AXUP01000377">
    <property type="protein sequence ID" value="ESW37635.1"/>
    <property type="molecule type" value="Genomic_DNA"/>
</dbReference>
<accession>V7D811</accession>
<proteinExistence type="predicted"/>